<feature type="transmembrane region" description="Helical" evidence="6">
    <location>
        <begin position="183"/>
        <end position="202"/>
    </location>
</feature>
<evidence type="ECO:0000259" key="7">
    <source>
        <dbReference type="Pfam" id="PF00892"/>
    </source>
</evidence>
<dbReference type="PANTHER" id="PTHR32322:SF2">
    <property type="entry name" value="EAMA DOMAIN-CONTAINING PROTEIN"/>
    <property type="match status" value="1"/>
</dbReference>
<evidence type="ECO:0000256" key="4">
    <source>
        <dbReference type="ARBA" id="ARBA00022989"/>
    </source>
</evidence>
<accession>A0ABS9TG52</accession>
<feature type="transmembrane region" description="Helical" evidence="6">
    <location>
        <begin position="152"/>
        <end position="171"/>
    </location>
</feature>
<sequence>MATTAPLTAGLAVRATPLLFVFIWASGFIVAKYAAGYADSLTFLLRRSAFVVVLMALLAWARWPSWRQAGHLAVTGIGLQVVYPGGVWMAVSHGMPASVVALIVNLQPVLTALVGWMAGESMGLRRGNGLILGFLRVTLVVTAKLTTSGLDLLTVTLAVAALFGITAGTLYQKRFCPEFDLRTGQVMQFTAAIVVMLPVAAATESFHVEWTPQVVGRWPGRCWG</sequence>
<evidence type="ECO:0000313" key="8">
    <source>
        <dbReference type="EMBL" id="MCH6167525.1"/>
    </source>
</evidence>
<gene>
    <name evidence="8" type="ORF">MMF94_17705</name>
</gene>
<feature type="transmembrane region" description="Helical" evidence="6">
    <location>
        <begin position="12"/>
        <end position="35"/>
    </location>
</feature>
<dbReference type="EMBL" id="JAKXMK010000014">
    <property type="protein sequence ID" value="MCH6167525.1"/>
    <property type="molecule type" value="Genomic_DNA"/>
</dbReference>
<feature type="transmembrane region" description="Helical" evidence="6">
    <location>
        <begin position="72"/>
        <end position="91"/>
    </location>
</feature>
<evidence type="ECO:0000256" key="3">
    <source>
        <dbReference type="ARBA" id="ARBA00022692"/>
    </source>
</evidence>
<keyword evidence="4 6" id="KW-1133">Transmembrane helix</keyword>
<reference evidence="8 9" key="1">
    <citation type="submission" date="2022-03" db="EMBL/GenBank/DDBJ databases">
        <title>Pseudonocardia alaer sp. nov., a novel actinomycete isolated from reed forest soil.</title>
        <authorList>
            <person name="Wang L."/>
        </authorList>
    </citation>
    <scope>NUCLEOTIDE SEQUENCE [LARGE SCALE GENOMIC DNA]</scope>
    <source>
        <strain evidence="8 9">Y-16303</strain>
    </source>
</reference>
<dbReference type="InterPro" id="IPR037185">
    <property type="entry name" value="EmrE-like"/>
</dbReference>
<feature type="domain" description="EamA" evidence="7">
    <location>
        <begin position="18"/>
        <end position="141"/>
    </location>
</feature>
<organism evidence="8 9">
    <name type="scientific">Pseudonocardia alaniniphila</name>
    <dbReference type="NCBI Taxonomy" id="75291"/>
    <lineage>
        <taxon>Bacteria</taxon>
        <taxon>Bacillati</taxon>
        <taxon>Actinomycetota</taxon>
        <taxon>Actinomycetes</taxon>
        <taxon>Pseudonocardiales</taxon>
        <taxon>Pseudonocardiaceae</taxon>
        <taxon>Pseudonocardia</taxon>
    </lineage>
</organism>
<keyword evidence="5 6" id="KW-0472">Membrane</keyword>
<keyword evidence="9" id="KW-1185">Reference proteome</keyword>
<evidence type="ECO:0000313" key="9">
    <source>
        <dbReference type="Proteomes" id="UP001299970"/>
    </source>
</evidence>
<comment type="caution">
    <text evidence="8">The sequence shown here is derived from an EMBL/GenBank/DDBJ whole genome shotgun (WGS) entry which is preliminary data.</text>
</comment>
<dbReference type="Pfam" id="PF00892">
    <property type="entry name" value="EamA"/>
    <property type="match status" value="1"/>
</dbReference>
<proteinExistence type="inferred from homology"/>
<keyword evidence="3 6" id="KW-0812">Transmembrane</keyword>
<evidence type="ECO:0000256" key="6">
    <source>
        <dbReference type="SAM" id="Phobius"/>
    </source>
</evidence>
<dbReference type="Proteomes" id="UP001299970">
    <property type="component" value="Unassembled WGS sequence"/>
</dbReference>
<protein>
    <submittedName>
        <fullName evidence="8">DMT family transporter</fullName>
    </submittedName>
</protein>
<dbReference type="InterPro" id="IPR050638">
    <property type="entry name" value="AA-Vitamin_Transporters"/>
</dbReference>
<name>A0ABS9TG52_9PSEU</name>
<feature type="transmembrane region" description="Helical" evidence="6">
    <location>
        <begin position="41"/>
        <end position="60"/>
    </location>
</feature>
<comment type="similarity">
    <text evidence="2">Belongs to the EamA transporter family.</text>
</comment>
<comment type="subcellular location">
    <subcellularLocation>
        <location evidence="1">Membrane</location>
        <topology evidence="1">Multi-pass membrane protein</topology>
    </subcellularLocation>
</comment>
<feature type="transmembrane region" description="Helical" evidence="6">
    <location>
        <begin position="97"/>
        <end position="117"/>
    </location>
</feature>
<dbReference type="InterPro" id="IPR000620">
    <property type="entry name" value="EamA_dom"/>
</dbReference>
<dbReference type="RefSeq" id="WP_241037952.1">
    <property type="nucleotide sequence ID" value="NZ_BAAAJF010000005.1"/>
</dbReference>
<evidence type="ECO:0000256" key="5">
    <source>
        <dbReference type="ARBA" id="ARBA00023136"/>
    </source>
</evidence>
<evidence type="ECO:0000256" key="1">
    <source>
        <dbReference type="ARBA" id="ARBA00004141"/>
    </source>
</evidence>
<dbReference type="PANTHER" id="PTHR32322">
    <property type="entry name" value="INNER MEMBRANE TRANSPORTER"/>
    <property type="match status" value="1"/>
</dbReference>
<dbReference type="SUPFAM" id="SSF103481">
    <property type="entry name" value="Multidrug resistance efflux transporter EmrE"/>
    <property type="match status" value="1"/>
</dbReference>
<evidence type="ECO:0000256" key="2">
    <source>
        <dbReference type="ARBA" id="ARBA00007362"/>
    </source>
</evidence>